<protein>
    <recommendedName>
        <fullName evidence="2">SnoaL-like domain-containing protein</fullName>
    </recommendedName>
</protein>
<dbReference type="EMBL" id="HBGQ01102569">
    <property type="protein sequence ID" value="CAD9544055.1"/>
    <property type="molecule type" value="Transcribed_RNA"/>
</dbReference>
<accession>A0A7S2JCH1</accession>
<sequence length="151" mass="16251">MAAEVVRAYILGTHGSLPTIDYASVGELLSDDLELIQEEASHGKKALLEQVYPGWASIVDGQSSVTLHAVAEAGDGTVLAHWETAYDVRDGSVWYGTDVDISGAKVRGFQVFASFTVVEGKIVRIVQRSDTVVKKLGIEAQVTAFRAKQSQ</sequence>
<reference evidence="1" key="1">
    <citation type="submission" date="2021-01" db="EMBL/GenBank/DDBJ databases">
        <authorList>
            <person name="Corre E."/>
            <person name="Pelletier E."/>
            <person name="Niang G."/>
            <person name="Scheremetjew M."/>
            <person name="Finn R."/>
            <person name="Kale V."/>
            <person name="Holt S."/>
            <person name="Cochrane G."/>
            <person name="Meng A."/>
            <person name="Brown T."/>
            <person name="Cohen L."/>
        </authorList>
    </citation>
    <scope>NUCLEOTIDE SEQUENCE</scope>
    <source>
        <strain evidence="1">CCMP2222</strain>
    </source>
</reference>
<evidence type="ECO:0000313" key="1">
    <source>
        <dbReference type="EMBL" id="CAD9544055.1"/>
    </source>
</evidence>
<gene>
    <name evidence="1" type="ORF">AAND1436_LOCUS49041</name>
</gene>
<dbReference type="SUPFAM" id="SSF54427">
    <property type="entry name" value="NTF2-like"/>
    <property type="match status" value="1"/>
</dbReference>
<dbReference type="Gene3D" id="3.10.450.50">
    <property type="match status" value="1"/>
</dbReference>
<dbReference type="AlphaFoldDB" id="A0A7S2JCH1"/>
<dbReference type="InterPro" id="IPR032710">
    <property type="entry name" value="NTF2-like_dom_sf"/>
</dbReference>
<name>A0A7S2JCH1_9DINO</name>
<proteinExistence type="predicted"/>
<organism evidence="1">
    <name type="scientific">Alexandrium andersonii</name>
    <dbReference type="NCBI Taxonomy" id="327968"/>
    <lineage>
        <taxon>Eukaryota</taxon>
        <taxon>Sar</taxon>
        <taxon>Alveolata</taxon>
        <taxon>Dinophyceae</taxon>
        <taxon>Gonyaulacales</taxon>
        <taxon>Pyrocystaceae</taxon>
        <taxon>Alexandrium</taxon>
    </lineage>
</organism>
<evidence type="ECO:0008006" key="2">
    <source>
        <dbReference type="Google" id="ProtNLM"/>
    </source>
</evidence>